<dbReference type="Pfam" id="PF01634">
    <property type="entry name" value="HisG"/>
    <property type="match status" value="1"/>
</dbReference>
<dbReference type="InterPro" id="IPR018198">
    <property type="entry name" value="ATP_PRibTrfase_CS"/>
</dbReference>
<keyword evidence="18" id="KW-1185">Reference proteome</keyword>
<dbReference type="FunFam" id="3.40.190.10:FF:000008">
    <property type="entry name" value="ATP phosphoribosyltransferase"/>
    <property type="match status" value="1"/>
</dbReference>
<evidence type="ECO:0000256" key="15">
    <source>
        <dbReference type="HAMAP-Rule" id="MF_01018"/>
    </source>
</evidence>
<comment type="caution">
    <text evidence="17">The sequence shown here is derived from an EMBL/GenBank/DDBJ whole genome shotgun (WGS) entry which is preliminary data.</text>
</comment>
<evidence type="ECO:0000313" key="17">
    <source>
        <dbReference type="EMBL" id="TQE95868.1"/>
    </source>
</evidence>
<dbReference type="SUPFAM" id="SSF53850">
    <property type="entry name" value="Periplasmic binding protein-like II"/>
    <property type="match status" value="1"/>
</dbReference>
<name>A0A540VGH2_9CHLR</name>
<keyword evidence="9 15" id="KW-0328">Glycosyltransferase</keyword>
<dbReference type="AlphaFoldDB" id="A0A540VGH2"/>
<comment type="subcellular location">
    <subcellularLocation>
        <location evidence="2 15">Cytoplasm</location>
    </subcellularLocation>
</comment>
<feature type="domain" description="ATP phosphoribosyltransferase catalytic" evidence="16">
    <location>
        <begin position="56"/>
        <end position="210"/>
    </location>
</feature>
<dbReference type="InterPro" id="IPR024893">
    <property type="entry name" value="ATP_PRibTrfase_HisG_short"/>
</dbReference>
<sequence length="220" mass="24204">MSQETHTLMFALPKGRMLPNALGLLRRAGFWTPDQDNGRKLIVESPDGRLRYIMAKPSDVPTYVEYGAADLGICGLDVLRESGRNVYEPLLLPFDYCRLSLAGPADRPDWPLRYASQPRVATSFPRLTTEFFRSRGVNAEIIKLNGSVELGPLVGLADLIVDLVSTGNTLRANGLVEIRTIMESQAVLIANRAAYRLKAPAVQPLIQALRQAITQQSEGA</sequence>
<evidence type="ECO:0000256" key="6">
    <source>
        <dbReference type="ARBA" id="ARBA00020998"/>
    </source>
</evidence>
<evidence type="ECO:0000256" key="2">
    <source>
        <dbReference type="ARBA" id="ARBA00004496"/>
    </source>
</evidence>
<evidence type="ECO:0000256" key="9">
    <source>
        <dbReference type="ARBA" id="ARBA00022676"/>
    </source>
</evidence>
<dbReference type="HAMAP" id="MF_01018">
    <property type="entry name" value="HisG_Short"/>
    <property type="match status" value="1"/>
</dbReference>
<dbReference type="RefSeq" id="WP_141610091.1">
    <property type="nucleotide sequence ID" value="NZ_VIGC02000011.1"/>
</dbReference>
<keyword evidence="12 15" id="KW-0067">ATP-binding</keyword>
<comment type="similarity">
    <text evidence="4 15">Belongs to the ATP phosphoribosyltransferase family. Short subfamily.</text>
</comment>
<dbReference type="GO" id="GO:0003879">
    <property type="term" value="F:ATP phosphoribosyltransferase activity"/>
    <property type="evidence" value="ECO:0007669"/>
    <property type="project" value="UniProtKB-UniRule"/>
</dbReference>
<dbReference type="CDD" id="cd13595">
    <property type="entry name" value="PBP2_HisGs"/>
    <property type="match status" value="1"/>
</dbReference>
<dbReference type="PANTHER" id="PTHR21403">
    <property type="entry name" value="ATP PHOSPHORIBOSYLTRANSFERASE ATP-PRTASE"/>
    <property type="match status" value="1"/>
</dbReference>
<evidence type="ECO:0000256" key="8">
    <source>
        <dbReference type="ARBA" id="ARBA00022605"/>
    </source>
</evidence>
<evidence type="ECO:0000256" key="11">
    <source>
        <dbReference type="ARBA" id="ARBA00022741"/>
    </source>
</evidence>
<evidence type="ECO:0000256" key="4">
    <source>
        <dbReference type="ARBA" id="ARBA00009489"/>
    </source>
</evidence>
<dbReference type="UniPathway" id="UPA00031">
    <property type="reaction ID" value="UER00006"/>
</dbReference>
<evidence type="ECO:0000256" key="7">
    <source>
        <dbReference type="ARBA" id="ARBA00022490"/>
    </source>
</evidence>
<evidence type="ECO:0000256" key="12">
    <source>
        <dbReference type="ARBA" id="ARBA00022840"/>
    </source>
</evidence>
<comment type="function">
    <text evidence="14 15">Catalyzes the condensation of ATP and 5-phosphoribose 1-diphosphate to form N'-(5'-phosphoribosyl)-ATP (PR-ATP). Has a crucial role in the pathway because the rate of histidine biosynthesis seems to be controlled primarily by regulation of HisG enzymatic activity.</text>
</comment>
<dbReference type="OrthoDB" id="9801867at2"/>
<dbReference type="NCBIfam" id="TIGR00070">
    <property type="entry name" value="hisG"/>
    <property type="match status" value="1"/>
</dbReference>
<reference evidence="17 18" key="1">
    <citation type="submission" date="2019-06" db="EMBL/GenBank/DDBJ databases">
        <title>Genome sequence of Litorilinea aerophila BAA-2444.</title>
        <authorList>
            <person name="Maclea K.S."/>
            <person name="Maurais E.G."/>
            <person name="Iannazzi L.C."/>
        </authorList>
    </citation>
    <scope>NUCLEOTIDE SEQUENCE [LARGE SCALE GENOMIC DNA]</scope>
    <source>
        <strain evidence="17 18">ATCC BAA-2444</strain>
    </source>
</reference>
<evidence type="ECO:0000256" key="5">
    <source>
        <dbReference type="ARBA" id="ARBA00011946"/>
    </source>
</evidence>
<dbReference type="EMBL" id="VIGC01000011">
    <property type="protein sequence ID" value="TQE95868.1"/>
    <property type="molecule type" value="Genomic_DNA"/>
</dbReference>
<dbReference type="PANTHER" id="PTHR21403:SF8">
    <property type="entry name" value="ATP PHOSPHORIBOSYLTRANSFERASE"/>
    <property type="match status" value="1"/>
</dbReference>
<evidence type="ECO:0000256" key="1">
    <source>
        <dbReference type="ARBA" id="ARBA00000915"/>
    </source>
</evidence>
<dbReference type="GO" id="GO:0005524">
    <property type="term" value="F:ATP binding"/>
    <property type="evidence" value="ECO:0007669"/>
    <property type="project" value="UniProtKB-KW"/>
</dbReference>
<dbReference type="InterPro" id="IPR001348">
    <property type="entry name" value="ATP_PRibTrfase_HisG"/>
</dbReference>
<evidence type="ECO:0000313" key="18">
    <source>
        <dbReference type="Proteomes" id="UP000317371"/>
    </source>
</evidence>
<dbReference type="EC" id="2.4.2.17" evidence="5 15"/>
<keyword evidence="7 15" id="KW-0963">Cytoplasm</keyword>
<evidence type="ECO:0000256" key="3">
    <source>
        <dbReference type="ARBA" id="ARBA00004667"/>
    </source>
</evidence>
<comment type="subunit">
    <text evidence="15">Heteromultimer composed of HisG and HisZ subunits.</text>
</comment>
<keyword evidence="11 15" id="KW-0547">Nucleotide-binding</keyword>
<gene>
    <name evidence="15" type="primary">hisG</name>
    <name evidence="17" type="ORF">FKZ61_10560</name>
</gene>
<evidence type="ECO:0000259" key="16">
    <source>
        <dbReference type="Pfam" id="PF01634"/>
    </source>
</evidence>
<keyword evidence="10 15" id="KW-0808">Transferase</keyword>
<evidence type="ECO:0000256" key="14">
    <source>
        <dbReference type="ARBA" id="ARBA00024861"/>
    </source>
</evidence>
<proteinExistence type="inferred from homology"/>
<dbReference type="PROSITE" id="PS01316">
    <property type="entry name" value="ATP_P_PHORIBOSYLTR"/>
    <property type="match status" value="1"/>
</dbReference>
<comment type="domain">
    <text evidence="15">Lacks the C-terminal regulatory region which is replaced by HisZ.</text>
</comment>
<accession>A0A540VGH2</accession>
<dbReference type="Gene3D" id="3.40.190.10">
    <property type="entry name" value="Periplasmic binding protein-like II"/>
    <property type="match status" value="2"/>
</dbReference>
<evidence type="ECO:0000256" key="10">
    <source>
        <dbReference type="ARBA" id="ARBA00022679"/>
    </source>
</evidence>
<dbReference type="InterPro" id="IPR013820">
    <property type="entry name" value="ATP_PRibTrfase_cat"/>
</dbReference>
<dbReference type="GO" id="GO:0005737">
    <property type="term" value="C:cytoplasm"/>
    <property type="evidence" value="ECO:0007669"/>
    <property type="project" value="UniProtKB-SubCell"/>
</dbReference>
<evidence type="ECO:0000256" key="13">
    <source>
        <dbReference type="ARBA" id="ARBA00023102"/>
    </source>
</evidence>
<protein>
    <recommendedName>
        <fullName evidence="6 15">ATP phosphoribosyltransferase</fullName>
        <shortName evidence="15">ATP-PRT</shortName>
        <shortName evidence="15">ATP-PRTase</shortName>
        <ecNumber evidence="5 15">2.4.2.17</ecNumber>
    </recommendedName>
</protein>
<comment type="pathway">
    <text evidence="3 15">Amino-acid biosynthesis; L-histidine biosynthesis; L-histidine from 5-phospho-alpha-D-ribose 1-diphosphate: step 1/9.</text>
</comment>
<comment type="catalytic activity">
    <reaction evidence="1 15">
        <text>1-(5-phospho-beta-D-ribosyl)-ATP + diphosphate = 5-phospho-alpha-D-ribose 1-diphosphate + ATP</text>
        <dbReference type="Rhea" id="RHEA:18473"/>
        <dbReference type="ChEBI" id="CHEBI:30616"/>
        <dbReference type="ChEBI" id="CHEBI:33019"/>
        <dbReference type="ChEBI" id="CHEBI:58017"/>
        <dbReference type="ChEBI" id="CHEBI:73183"/>
        <dbReference type="EC" id="2.4.2.17"/>
    </reaction>
</comment>
<keyword evidence="8 15" id="KW-0028">Amino-acid biosynthesis</keyword>
<dbReference type="FunCoup" id="A0A540VGH2">
    <property type="interactions" value="409"/>
</dbReference>
<organism evidence="17 18">
    <name type="scientific">Litorilinea aerophila</name>
    <dbReference type="NCBI Taxonomy" id="1204385"/>
    <lineage>
        <taxon>Bacteria</taxon>
        <taxon>Bacillati</taxon>
        <taxon>Chloroflexota</taxon>
        <taxon>Caldilineae</taxon>
        <taxon>Caldilineales</taxon>
        <taxon>Caldilineaceae</taxon>
        <taxon>Litorilinea</taxon>
    </lineage>
</organism>
<dbReference type="InParanoid" id="A0A540VGH2"/>
<dbReference type="GO" id="GO:0000105">
    <property type="term" value="P:L-histidine biosynthetic process"/>
    <property type="evidence" value="ECO:0007669"/>
    <property type="project" value="UniProtKB-UniRule"/>
</dbReference>
<keyword evidence="13 15" id="KW-0368">Histidine biosynthesis</keyword>
<dbReference type="Proteomes" id="UP000317371">
    <property type="component" value="Unassembled WGS sequence"/>
</dbReference>